<name>A0A8H3UYF5_VENIN</name>
<sequence length="408" mass="44216">MATMQPTRQPLGCIDTSRLQALGSMKNRQNAISIQDSLSPAAKPTPKTSQKRRFETLSAYADDFDSENVDPNTIASPSKKAKGFNGTPVKPSTFSLVDAIPKSSGFTTPFNSPSVSNLKRKNLSLSVPTTTTTTTNPTPISHSRGSPKHKRIGLLSKGRRFSSSPFRRVDPPKFSSTPTGLPFSIDTALSGTISSYKPATPVAAPALPEPALSPEDAKSMPSSWFFDIHEDTPEEEAANLMEHSTLTLDISSDDDCNARKARDIDDRGKENVPPPDWTGPTLRRAYSASAGSHKGIHSEKKAMQLVEKLRDAMQEDRAALGSLNAEDFYPDGLDDKSIVLVAEPAVEKEKAIENIVEEHKETKISVKHLSEATAAAEHVVDNTVAVAIEEKITVTAQEIFIRPDSPEL</sequence>
<proteinExistence type="predicted"/>
<dbReference type="AlphaFoldDB" id="A0A8H3UYF5"/>
<keyword evidence="3" id="KW-1185">Reference proteome</keyword>
<feature type="compositionally biased region" description="Low complexity" evidence="1">
    <location>
        <begin position="128"/>
        <end position="139"/>
    </location>
</feature>
<dbReference type="EMBL" id="WNWR01000467">
    <property type="protein sequence ID" value="KAE9977538.1"/>
    <property type="molecule type" value="Genomic_DNA"/>
</dbReference>
<feature type="region of interest" description="Disordered" evidence="1">
    <location>
        <begin position="33"/>
        <end position="52"/>
    </location>
</feature>
<organism evidence="2 3">
    <name type="scientific">Venturia inaequalis</name>
    <name type="common">Apple scab fungus</name>
    <dbReference type="NCBI Taxonomy" id="5025"/>
    <lineage>
        <taxon>Eukaryota</taxon>
        <taxon>Fungi</taxon>
        <taxon>Dikarya</taxon>
        <taxon>Ascomycota</taxon>
        <taxon>Pezizomycotina</taxon>
        <taxon>Dothideomycetes</taxon>
        <taxon>Pleosporomycetidae</taxon>
        <taxon>Venturiales</taxon>
        <taxon>Venturiaceae</taxon>
        <taxon>Venturia</taxon>
    </lineage>
</organism>
<gene>
    <name evidence="2" type="ORF">EG327_007684</name>
</gene>
<comment type="caution">
    <text evidence="2">The sequence shown here is derived from an EMBL/GenBank/DDBJ whole genome shotgun (WGS) entry which is preliminary data.</text>
</comment>
<reference evidence="2 3" key="1">
    <citation type="submission" date="2019-07" db="EMBL/GenBank/DDBJ databases">
        <title>Venturia inaequalis Genome Resource.</title>
        <authorList>
            <person name="Lichtner F.J."/>
        </authorList>
    </citation>
    <scope>NUCLEOTIDE SEQUENCE [LARGE SCALE GENOMIC DNA]</scope>
    <source>
        <strain evidence="2 3">DMI_063113</strain>
    </source>
</reference>
<feature type="region of interest" description="Disordered" evidence="1">
    <location>
        <begin position="128"/>
        <end position="150"/>
    </location>
</feature>
<feature type="compositionally biased region" description="Basic and acidic residues" evidence="1">
    <location>
        <begin position="261"/>
        <end position="270"/>
    </location>
</feature>
<feature type="region of interest" description="Disordered" evidence="1">
    <location>
        <begin position="65"/>
        <end position="91"/>
    </location>
</feature>
<protein>
    <submittedName>
        <fullName evidence="2">Uncharacterized protein</fullName>
    </submittedName>
</protein>
<accession>A0A8H3UYF5</accession>
<evidence type="ECO:0000256" key="1">
    <source>
        <dbReference type="SAM" id="MobiDB-lite"/>
    </source>
</evidence>
<evidence type="ECO:0000313" key="3">
    <source>
        <dbReference type="Proteomes" id="UP000490939"/>
    </source>
</evidence>
<evidence type="ECO:0000313" key="2">
    <source>
        <dbReference type="EMBL" id="KAE9977538.1"/>
    </source>
</evidence>
<feature type="region of interest" description="Disordered" evidence="1">
    <location>
        <begin position="261"/>
        <end position="281"/>
    </location>
</feature>
<dbReference type="Proteomes" id="UP000490939">
    <property type="component" value="Unassembled WGS sequence"/>
</dbReference>